<organism evidence="4 5">
    <name type="scientific">Talaromyces proteolyticus</name>
    <dbReference type="NCBI Taxonomy" id="1131652"/>
    <lineage>
        <taxon>Eukaryota</taxon>
        <taxon>Fungi</taxon>
        <taxon>Dikarya</taxon>
        <taxon>Ascomycota</taxon>
        <taxon>Pezizomycotina</taxon>
        <taxon>Eurotiomycetes</taxon>
        <taxon>Eurotiomycetidae</taxon>
        <taxon>Eurotiales</taxon>
        <taxon>Trichocomaceae</taxon>
        <taxon>Talaromyces</taxon>
        <taxon>Talaromyces sect. Bacilispori</taxon>
    </lineage>
</organism>
<reference evidence="4" key="1">
    <citation type="submission" date="2021-12" db="EMBL/GenBank/DDBJ databases">
        <title>Convergent genome expansion in fungi linked to evolution of root-endophyte symbiosis.</title>
        <authorList>
            <consortium name="DOE Joint Genome Institute"/>
            <person name="Ke Y.-H."/>
            <person name="Bonito G."/>
            <person name="Liao H.-L."/>
            <person name="Looney B."/>
            <person name="Rojas-Flechas A."/>
            <person name="Nash J."/>
            <person name="Hameed K."/>
            <person name="Schadt C."/>
            <person name="Martin F."/>
            <person name="Crous P.W."/>
            <person name="Miettinen O."/>
            <person name="Magnuson J.K."/>
            <person name="Labbe J."/>
            <person name="Jacobson D."/>
            <person name="Doktycz M.J."/>
            <person name="Veneault-Fourrey C."/>
            <person name="Kuo A."/>
            <person name="Mondo S."/>
            <person name="Calhoun S."/>
            <person name="Riley R."/>
            <person name="Ohm R."/>
            <person name="LaButti K."/>
            <person name="Andreopoulos B."/>
            <person name="Pangilinan J."/>
            <person name="Nolan M."/>
            <person name="Tritt A."/>
            <person name="Clum A."/>
            <person name="Lipzen A."/>
            <person name="Daum C."/>
            <person name="Barry K."/>
            <person name="Grigoriev I.V."/>
            <person name="Vilgalys R."/>
        </authorList>
    </citation>
    <scope>NUCLEOTIDE SEQUENCE</scope>
    <source>
        <strain evidence="4">PMI_201</strain>
    </source>
</reference>
<evidence type="ECO:0000259" key="3">
    <source>
        <dbReference type="Pfam" id="PF01035"/>
    </source>
</evidence>
<dbReference type="Proteomes" id="UP001201262">
    <property type="component" value="Unassembled WGS sequence"/>
</dbReference>
<protein>
    <submittedName>
        <fullName evidence="4">MGMT family protein</fullName>
    </submittedName>
</protein>
<dbReference type="InterPro" id="IPR052520">
    <property type="entry name" value="ATL_DNA_repair"/>
</dbReference>
<dbReference type="GO" id="GO:0006281">
    <property type="term" value="P:DNA repair"/>
    <property type="evidence" value="ECO:0007669"/>
    <property type="project" value="InterPro"/>
</dbReference>
<keyword evidence="5" id="KW-1185">Reference proteome</keyword>
<dbReference type="AlphaFoldDB" id="A0AAD4KJU9"/>
<dbReference type="PANTHER" id="PTHR42942">
    <property type="entry name" value="6-O-METHYLGUANINE DNA METHYLTRANSFERASE"/>
    <property type="match status" value="1"/>
</dbReference>
<feature type="region of interest" description="Disordered" evidence="2">
    <location>
        <begin position="52"/>
        <end position="74"/>
    </location>
</feature>
<dbReference type="InterPro" id="IPR036217">
    <property type="entry name" value="MethylDNA_cys_MeTrfase_DNAb"/>
</dbReference>
<name>A0AAD4KJU9_9EURO</name>
<dbReference type="CDD" id="cd06445">
    <property type="entry name" value="ATase"/>
    <property type="match status" value="1"/>
</dbReference>
<dbReference type="RefSeq" id="XP_046066227.1">
    <property type="nucleotide sequence ID" value="XM_046218741.1"/>
</dbReference>
<evidence type="ECO:0000313" key="5">
    <source>
        <dbReference type="Proteomes" id="UP001201262"/>
    </source>
</evidence>
<dbReference type="GO" id="GO:0003824">
    <property type="term" value="F:catalytic activity"/>
    <property type="evidence" value="ECO:0007669"/>
    <property type="project" value="InterPro"/>
</dbReference>
<dbReference type="GeneID" id="70249028"/>
<dbReference type="PANTHER" id="PTHR42942:SF1">
    <property type="entry name" value="ALKYLTRANSFERASE-LIKE PROTEIN 1"/>
    <property type="match status" value="1"/>
</dbReference>
<dbReference type="EMBL" id="JAJTJA010000014">
    <property type="protein sequence ID" value="KAH8689944.1"/>
    <property type="molecule type" value="Genomic_DNA"/>
</dbReference>
<evidence type="ECO:0000256" key="2">
    <source>
        <dbReference type="SAM" id="MobiDB-lite"/>
    </source>
</evidence>
<sequence>MPRTDEAEHWFNAVYEAVQEIPLGYVTTYGHIALLLGYPRRARQVGVCLKHLPSNRTNSTGNGDGEGEDENDERGEIYHHFHDDNVPWQRVVNSKGTISHRGAGSAARQADALRHEGVTVEEDAMGDYYIDMHRYGWFPDRLPSEEGESEGSDV</sequence>
<dbReference type="Gene3D" id="1.10.10.10">
    <property type="entry name" value="Winged helix-like DNA-binding domain superfamily/Winged helix DNA-binding domain"/>
    <property type="match status" value="1"/>
</dbReference>
<dbReference type="Pfam" id="PF01035">
    <property type="entry name" value="DNA_binding_1"/>
    <property type="match status" value="1"/>
</dbReference>
<proteinExistence type="predicted"/>
<gene>
    <name evidence="4" type="ORF">BGW36DRAFT_401417</name>
</gene>
<keyword evidence="1" id="KW-0227">DNA damage</keyword>
<accession>A0AAD4KJU9</accession>
<evidence type="ECO:0000313" key="4">
    <source>
        <dbReference type="EMBL" id="KAH8689944.1"/>
    </source>
</evidence>
<dbReference type="InterPro" id="IPR014048">
    <property type="entry name" value="MethylDNA_cys_MeTrfase_DNA-bd"/>
</dbReference>
<feature type="domain" description="Methylated-DNA-[protein]-cysteine S-methyltransferase DNA binding" evidence="3">
    <location>
        <begin position="11"/>
        <end position="118"/>
    </location>
</feature>
<dbReference type="InterPro" id="IPR036388">
    <property type="entry name" value="WH-like_DNA-bd_sf"/>
</dbReference>
<evidence type="ECO:0000256" key="1">
    <source>
        <dbReference type="ARBA" id="ARBA00022763"/>
    </source>
</evidence>
<dbReference type="SUPFAM" id="SSF46767">
    <property type="entry name" value="Methylated DNA-protein cysteine methyltransferase, C-terminal domain"/>
    <property type="match status" value="2"/>
</dbReference>
<comment type="caution">
    <text evidence="4">The sequence shown here is derived from an EMBL/GenBank/DDBJ whole genome shotgun (WGS) entry which is preliminary data.</text>
</comment>